<dbReference type="AlphaFoldDB" id="A0AAE4GAE0"/>
<dbReference type="EMBL" id="JAVRAA010000005">
    <property type="protein sequence ID" value="MDT0337348.1"/>
    <property type="molecule type" value="Genomic_DNA"/>
</dbReference>
<accession>A0AAE4GAE0</accession>
<sequence length="248" mass="27696">MIFHLKNTEVVALKVALSGTGIEPESNWPKPEPKVTTSTHVIKHQVRAYHVPQRTFVVAPATDKFGLKTGYLGPCVAFYGRNKTNGVSFMAHIDGSLAGIDGLTTQLQEESSNILKDFDLYVCSNYTLPLRVFTLVVAIAVAARSWSQGDCWTVAFIALAFSIGYFNFVSLIKIARYSKKTFGKYPCPRMPCQFWGRVEVESDPNSPTGFKKPKREKESSIVTKFLYAVPDKSVRGLRDGRNPSIHRR</sequence>
<keyword evidence="1" id="KW-0812">Transmembrane</keyword>
<name>A0AAE4GAE0_9BURK</name>
<organism evidence="2">
    <name type="scientific">Herbaspirillum huttiense subsp. nephrolepidis</name>
    <dbReference type="NCBI Taxonomy" id="3075126"/>
    <lineage>
        <taxon>Bacteria</taxon>
        <taxon>Pseudomonadati</taxon>
        <taxon>Pseudomonadota</taxon>
        <taxon>Betaproteobacteria</taxon>
        <taxon>Burkholderiales</taxon>
        <taxon>Oxalobacteraceae</taxon>
        <taxon>Herbaspirillum</taxon>
    </lineage>
</organism>
<evidence type="ECO:0000256" key="1">
    <source>
        <dbReference type="SAM" id="Phobius"/>
    </source>
</evidence>
<gene>
    <name evidence="2" type="ORF">RJN63_10960</name>
</gene>
<feature type="transmembrane region" description="Helical" evidence="1">
    <location>
        <begin position="152"/>
        <end position="172"/>
    </location>
</feature>
<evidence type="ECO:0000313" key="2">
    <source>
        <dbReference type="EMBL" id="MDT0337348.1"/>
    </source>
</evidence>
<proteinExistence type="predicted"/>
<evidence type="ECO:0008006" key="3">
    <source>
        <dbReference type="Google" id="ProtNLM"/>
    </source>
</evidence>
<protein>
    <recommendedName>
        <fullName evidence="3">Transmembrane protein</fullName>
    </recommendedName>
</protein>
<keyword evidence="1" id="KW-1133">Transmembrane helix</keyword>
<feature type="transmembrane region" description="Helical" evidence="1">
    <location>
        <begin position="128"/>
        <end position="146"/>
    </location>
</feature>
<dbReference type="RefSeq" id="WP_284076817.1">
    <property type="nucleotide sequence ID" value="NZ_JAVLSM010000007.1"/>
</dbReference>
<comment type="caution">
    <text evidence="2">The sequence shown here is derived from an EMBL/GenBank/DDBJ whole genome shotgun (WGS) entry which is preliminary data.</text>
</comment>
<keyword evidence="1" id="KW-0472">Membrane</keyword>
<reference evidence="2" key="1">
    <citation type="submission" date="2023-02" db="EMBL/GenBank/DDBJ databases">
        <title>Description of Herbaspirillum huttiense subsp. nephrolepsisexaltata and Herbaspirillum huttiense subsp. lycopersicon.</title>
        <authorList>
            <person name="Poudel M."/>
            <person name="Sharma A."/>
            <person name="Goss E."/>
            <person name="Tapia J.H."/>
            <person name="Harmon C.M."/>
            <person name="Jones J.B."/>
        </authorList>
    </citation>
    <scope>NUCLEOTIDE SEQUENCE</scope>
    <source>
        <strain evidence="2">NC40101</strain>
    </source>
</reference>